<name>A0AA36EN31_LACSI</name>
<proteinExistence type="predicted"/>
<organism evidence="1 2">
    <name type="scientific">Lactuca saligna</name>
    <name type="common">Willowleaf lettuce</name>
    <dbReference type="NCBI Taxonomy" id="75948"/>
    <lineage>
        <taxon>Eukaryota</taxon>
        <taxon>Viridiplantae</taxon>
        <taxon>Streptophyta</taxon>
        <taxon>Embryophyta</taxon>
        <taxon>Tracheophyta</taxon>
        <taxon>Spermatophyta</taxon>
        <taxon>Magnoliopsida</taxon>
        <taxon>eudicotyledons</taxon>
        <taxon>Gunneridae</taxon>
        <taxon>Pentapetalae</taxon>
        <taxon>asterids</taxon>
        <taxon>campanulids</taxon>
        <taxon>Asterales</taxon>
        <taxon>Asteraceae</taxon>
        <taxon>Cichorioideae</taxon>
        <taxon>Cichorieae</taxon>
        <taxon>Lactucinae</taxon>
        <taxon>Lactuca</taxon>
    </lineage>
</organism>
<dbReference type="Proteomes" id="UP001177003">
    <property type="component" value="Chromosome 9"/>
</dbReference>
<gene>
    <name evidence="1" type="ORF">LSALG_LOCUS40422</name>
</gene>
<dbReference type="EMBL" id="OX465085">
    <property type="protein sequence ID" value="CAI9301902.1"/>
    <property type="molecule type" value="Genomic_DNA"/>
</dbReference>
<accession>A0AA36EN31</accession>
<protein>
    <submittedName>
        <fullName evidence="1">Uncharacterized protein</fullName>
    </submittedName>
</protein>
<sequence length="242" mass="26998">MANTNQLICSSLRFNPSPVLFNFYDSLLQIDLSTNSHISFATRTTVSPSGIRHIIHPKENLIRCANIPPSHFCRWSVDCWSLNLQKDPIAELHTKSKKNEQSINPPLIINYSNVPDLQLKSDSNQNDPHMCHDVVKSLGATFLFIMGSVFIRGERNMTLGGAEDRSPHKSRWRRDIFAYPAANGRSGEGIFISGACLSAVEPSSSPNPNAKLKTPPGHHHCWIPHLIFKLVSKSRIDPLGLI</sequence>
<evidence type="ECO:0000313" key="2">
    <source>
        <dbReference type="Proteomes" id="UP001177003"/>
    </source>
</evidence>
<dbReference type="AlphaFoldDB" id="A0AA36EN31"/>
<reference evidence="1" key="1">
    <citation type="submission" date="2023-04" db="EMBL/GenBank/DDBJ databases">
        <authorList>
            <person name="Vijverberg K."/>
            <person name="Xiong W."/>
            <person name="Schranz E."/>
        </authorList>
    </citation>
    <scope>NUCLEOTIDE SEQUENCE</scope>
</reference>
<keyword evidence="2" id="KW-1185">Reference proteome</keyword>
<evidence type="ECO:0000313" key="1">
    <source>
        <dbReference type="EMBL" id="CAI9301902.1"/>
    </source>
</evidence>